<organism evidence="11 12">
    <name type="scientific">Trichogramma kaykai</name>
    <dbReference type="NCBI Taxonomy" id="54128"/>
    <lineage>
        <taxon>Eukaryota</taxon>
        <taxon>Metazoa</taxon>
        <taxon>Ecdysozoa</taxon>
        <taxon>Arthropoda</taxon>
        <taxon>Hexapoda</taxon>
        <taxon>Insecta</taxon>
        <taxon>Pterygota</taxon>
        <taxon>Neoptera</taxon>
        <taxon>Endopterygota</taxon>
        <taxon>Hymenoptera</taxon>
        <taxon>Apocrita</taxon>
        <taxon>Proctotrupomorpha</taxon>
        <taxon>Chalcidoidea</taxon>
        <taxon>Trichogrammatidae</taxon>
        <taxon>Trichogramma</taxon>
    </lineage>
</organism>
<dbReference type="FunFam" id="1.10.30.10:FF:000010">
    <property type="entry name" value="Capicua transcriptional repressor b"/>
    <property type="match status" value="1"/>
</dbReference>
<keyword evidence="9" id="KW-0812">Transmembrane</keyword>
<reference evidence="11 12" key="1">
    <citation type="journal article" date="2024" name="bioRxiv">
        <title>A reference genome for Trichogramma kaykai: A tiny desert-dwelling parasitoid wasp with competing sex-ratio distorters.</title>
        <authorList>
            <person name="Culotta J."/>
            <person name="Lindsey A.R."/>
        </authorList>
    </citation>
    <scope>NUCLEOTIDE SEQUENCE [LARGE SCALE GENOMIC DNA]</scope>
    <source>
        <strain evidence="11 12">KSX58</strain>
    </source>
</reference>
<dbReference type="GO" id="GO:0003677">
    <property type="term" value="F:DNA binding"/>
    <property type="evidence" value="ECO:0007669"/>
    <property type="project" value="UniProtKB-UniRule"/>
</dbReference>
<feature type="compositionally biased region" description="Polar residues" evidence="8">
    <location>
        <begin position="1064"/>
        <end position="1084"/>
    </location>
</feature>
<evidence type="ECO:0000256" key="8">
    <source>
        <dbReference type="SAM" id="MobiDB-lite"/>
    </source>
</evidence>
<feature type="DNA-binding region" description="HMG box" evidence="7">
    <location>
        <begin position="600"/>
        <end position="668"/>
    </location>
</feature>
<evidence type="ECO:0000259" key="10">
    <source>
        <dbReference type="PROSITE" id="PS50118"/>
    </source>
</evidence>
<dbReference type="InterPro" id="IPR052412">
    <property type="entry name" value="CC-Dev_Transcription_Reg"/>
</dbReference>
<feature type="domain" description="HMG box" evidence="10">
    <location>
        <begin position="600"/>
        <end position="668"/>
    </location>
</feature>
<dbReference type="AlphaFoldDB" id="A0ABD2VWR2"/>
<evidence type="ECO:0000256" key="5">
    <source>
        <dbReference type="ARBA" id="ARBA00023163"/>
    </source>
</evidence>
<keyword evidence="1" id="KW-0678">Repressor</keyword>
<accession>A0ABD2VWR2</accession>
<keyword evidence="3" id="KW-0805">Transcription regulation</keyword>
<name>A0ABD2VWR2_9HYME</name>
<dbReference type="Proteomes" id="UP001627154">
    <property type="component" value="Unassembled WGS sequence"/>
</dbReference>
<dbReference type="EMBL" id="JBJJXI010000167">
    <property type="protein sequence ID" value="KAL3384852.1"/>
    <property type="molecule type" value="Genomic_DNA"/>
</dbReference>
<feature type="compositionally biased region" description="Polar residues" evidence="8">
    <location>
        <begin position="689"/>
        <end position="728"/>
    </location>
</feature>
<evidence type="ECO:0000256" key="1">
    <source>
        <dbReference type="ARBA" id="ARBA00022491"/>
    </source>
</evidence>
<evidence type="ECO:0000256" key="3">
    <source>
        <dbReference type="ARBA" id="ARBA00023015"/>
    </source>
</evidence>
<dbReference type="CDD" id="cd21990">
    <property type="entry name" value="HMG-box_CIC-like"/>
    <property type="match status" value="1"/>
</dbReference>
<dbReference type="Gene3D" id="1.10.30.10">
    <property type="entry name" value="High mobility group box domain"/>
    <property type="match status" value="1"/>
</dbReference>
<dbReference type="PANTHER" id="PTHR13059">
    <property type="entry name" value="HMG-BOX TRANSCRIPTION FACTOR BBX"/>
    <property type="match status" value="1"/>
</dbReference>
<dbReference type="PROSITE" id="PS50118">
    <property type="entry name" value="HMG_BOX_2"/>
    <property type="match status" value="1"/>
</dbReference>
<keyword evidence="6 7" id="KW-0539">Nucleus</keyword>
<dbReference type="PANTHER" id="PTHR13059:SF13">
    <property type="entry name" value="PROTEIN CAPICUA HOMOLOG"/>
    <property type="match status" value="1"/>
</dbReference>
<keyword evidence="2" id="KW-0597">Phosphoprotein</keyword>
<evidence type="ECO:0000256" key="2">
    <source>
        <dbReference type="ARBA" id="ARBA00022553"/>
    </source>
</evidence>
<feature type="compositionally biased region" description="Polar residues" evidence="8">
    <location>
        <begin position="57"/>
        <end position="71"/>
    </location>
</feature>
<protein>
    <recommendedName>
        <fullName evidence="10">HMG box domain-containing protein</fullName>
    </recommendedName>
</protein>
<keyword evidence="5" id="KW-0804">Transcription</keyword>
<feature type="region of interest" description="Disordered" evidence="8">
    <location>
        <begin position="126"/>
        <end position="162"/>
    </location>
</feature>
<dbReference type="SUPFAM" id="SSF47095">
    <property type="entry name" value="HMG-box"/>
    <property type="match status" value="1"/>
</dbReference>
<feature type="transmembrane region" description="Helical" evidence="9">
    <location>
        <begin position="12"/>
        <end position="28"/>
    </location>
</feature>
<dbReference type="InterPro" id="IPR058606">
    <property type="entry name" value="HTH_Cic_C"/>
</dbReference>
<dbReference type="InterPro" id="IPR036910">
    <property type="entry name" value="HMG_box_dom_sf"/>
</dbReference>
<evidence type="ECO:0000256" key="9">
    <source>
        <dbReference type="SAM" id="Phobius"/>
    </source>
</evidence>
<feature type="region of interest" description="Disordered" evidence="8">
    <location>
        <begin position="919"/>
        <end position="939"/>
    </location>
</feature>
<comment type="caution">
    <text evidence="11">The sequence shown here is derived from an EMBL/GenBank/DDBJ whole genome shotgun (WGS) entry which is preliminary data.</text>
</comment>
<keyword evidence="12" id="KW-1185">Reference proteome</keyword>
<evidence type="ECO:0000313" key="11">
    <source>
        <dbReference type="EMBL" id="KAL3384852.1"/>
    </source>
</evidence>
<dbReference type="InterPro" id="IPR009071">
    <property type="entry name" value="HMG_box_dom"/>
</dbReference>
<feature type="region of interest" description="Disordered" evidence="8">
    <location>
        <begin position="177"/>
        <end position="197"/>
    </location>
</feature>
<evidence type="ECO:0000256" key="7">
    <source>
        <dbReference type="PROSITE-ProRule" id="PRU00267"/>
    </source>
</evidence>
<dbReference type="InterPro" id="IPR058607">
    <property type="entry name" value="HMG-box_Cic-like"/>
</dbReference>
<feature type="compositionally biased region" description="Polar residues" evidence="8">
    <location>
        <begin position="1148"/>
        <end position="1168"/>
    </location>
</feature>
<gene>
    <name evidence="11" type="ORF">TKK_019491</name>
</gene>
<feature type="region of interest" description="Disordered" evidence="8">
    <location>
        <begin position="1059"/>
        <end position="1084"/>
    </location>
</feature>
<sequence length="1277" mass="143202">MNEKSKTENSKWYFINFTSLFYIYNFLSEIKLSGSSKRSSMQSRGSTGSLIEHRSNTPRSQAATPRSQTATPHKYKKGDVIITPNGIRKKFNGKQWRRLCSKDPCTKESQRRGFCSRHLSLKGSSLRSISRNNTKLDSEDTSRDSNDSPGIASGRITGRFDPEETEAANMLVSLGSSRSATPAFSSPSAHGSASPQVDVSPIPSFGVCQKNVFMPIANPEQNESQVLQYAHEWKQSQINTKFLIQYNTGPVVKPEPSRIQQTHRLSPQGINNFTNNPPVSVIRMSPIKTQKICSDKNTEAVELNRNIIFKTYEKTSTIQCPEIQPVSSSCLRGNFNLSSKADVSKKCTLSDDIKEKDLPDHFSECIQDTTPLVNNHISRPTSIPSENNQLSMTSITNHILTTKRTPYLITKPQNTEPPPPCKVLLSNTPDEIETTSLDIVEQEMQPYAPIRSKGKQINSDYINTIQLSGDTNRVHLSDNLSKFPDNQLSGKPNEVLSMENKYSSSSTLTTNNLESKITFSSLSPPLSAPPVPTIFSCGSNDQFLKTSTEVPDDEYDDDVFESDISSLSNSEMSTSKRRCHSLSALQIDEPSSHMKMKDKIRRPMNAFMIFSKRHRAVVHQRHPNQDNRTVSKILGEWWYALGAEEKQKYHNLASEVKEAHFKAHPDWKWCNKDKKKVSQLMRDNDIRNKSNSADETSAVKTENSSNTKVVPKLTSDSHFSPENSKEPSNVFSINDDFKSKIQHPVRQVILNLKSAIDAEVPKSSMMSLNSTDKIYSKTSVNSSVETLPNVEEHKLNDFTPSKEMGCKSHIKGYRNSIDEDSTQVEHLIDDKESINHSPSYSYFCPVNPSNLSKFQPKCGALITVPMSEKMINKGSLRCLDTEKNEELTGLNDDSVMRENRGTNDDISKMESFYEDETYHLPTGARTSSSSNSSRTEKVEKFDHDGINNKSINTCDALEIPDKSPFILAPTPAQLGKAPLQKRQSMGSQLTIDQSTNSFEVSSPKIIVYSEMHQKQDNSNNQTIDMIPNKKSPFFKKSIEDGMDKVLEQVNFREKFSSLPEFNPEENQSPCSSSAQSQNKLKNLSNDTCSLRKMKKKKVQESPVIGNKLESDVCTINGCNNSAEIKLTGNTFFGPDFNADEYQCHLESNAETENNSPITPKTPSTSVSCFSKDHERGHKKVLEHRRLLVMQLFQEHGYFPSTQATSVFQSKHADIFPNKTSLQLKIREVRQKLKANSTPISGSNLISPVLAHEGAHIEEKCIGSDASNKIQNKFQINK</sequence>
<keyword evidence="4 7" id="KW-0238">DNA-binding</keyword>
<dbReference type="GO" id="GO:0005634">
    <property type="term" value="C:nucleus"/>
    <property type="evidence" value="ECO:0007669"/>
    <property type="project" value="UniProtKB-UniRule"/>
</dbReference>
<dbReference type="SMART" id="SM00398">
    <property type="entry name" value="HMG"/>
    <property type="match status" value="1"/>
</dbReference>
<evidence type="ECO:0000256" key="4">
    <source>
        <dbReference type="ARBA" id="ARBA00023125"/>
    </source>
</evidence>
<dbReference type="Pfam" id="PF25981">
    <property type="entry name" value="HTH_Cic_C"/>
    <property type="match status" value="1"/>
</dbReference>
<keyword evidence="9" id="KW-1133">Transmembrane helix</keyword>
<feature type="region of interest" description="Disordered" evidence="8">
    <location>
        <begin position="35"/>
        <end position="74"/>
    </location>
</feature>
<keyword evidence="9" id="KW-0472">Membrane</keyword>
<evidence type="ECO:0000313" key="12">
    <source>
        <dbReference type="Proteomes" id="UP001627154"/>
    </source>
</evidence>
<dbReference type="Pfam" id="PF00505">
    <property type="entry name" value="HMG_box"/>
    <property type="match status" value="1"/>
</dbReference>
<feature type="region of interest" description="Disordered" evidence="8">
    <location>
        <begin position="1148"/>
        <end position="1169"/>
    </location>
</feature>
<evidence type="ECO:0000256" key="6">
    <source>
        <dbReference type="ARBA" id="ARBA00023242"/>
    </source>
</evidence>
<feature type="region of interest" description="Disordered" evidence="8">
    <location>
        <begin position="680"/>
        <end position="728"/>
    </location>
</feature>
<feature type="compositionally biased region" description="Low complexity" evidence="8">
    <location>
        <begin position="35"/>
        <end position="46"/>
    </location>
</feature>
<proteinExistence type="predicted"/>
<feature type="compositionally biased region" description="Basic and acidic residues" evidence="8">
    <location>
        <begin position="134"/>
        <end position="146"/>
    </location>
</feature>